<dbReference type="PANTHER" id="PTHR43404:SF2">
    <property type="entry name" value="LIPOPOLYSACCHARIDE CHOLINEPHOSPHOTRANSFERASE LICD"/>
    <property type="match status" value="1"/>
</dbReference>
<proteinExistence type="predicted"/>
<dbReference type="AlphaFoldDB" id="F1T3W4"/>
<evidence type="ECO:0000313" key="2">
    <source>
        <dbReference type="EMBL" id="EGF23408.1"/>
    </source>
</evidence>
<protein>
    <submittedName>
        <fullName evidence="2">LICD family protein</fullName>
    </submittedName>
</protein>
<dbReference type="RefSeq" id="WP_006302489.1">
    <property type="nucleotide sequence ID" value="NZ_ACGK02000001.1"/>
</dbReference>
<accession>F1T3W4</accession>
<comment type="caution">
    <text evidence="2">The sequence shown here is derived from an EMBL/GenBank/DDBJ whole genome shotgun (WGS) entry which is preliminary data.</text>
</comment>
<dbReference type="EMBL" id="ACGK02000001">
    <property type="protein sequence ID" value="EGF23408.1"/>
    <property type="molecule type" value="Genomic_DNA"/>
</dbReference>
<organism evidence="2 3">
    <name type="scientific">Fannyhessea vaginae DSM 15829</name>
    <dbReference type="NCBI Taxonomy" id="525256"/>
    <lineage>
        <taxon>Bacteria</taxon>
        <taxon>Bacillati</taxon>
        <taxon>Actinomycetota</taxon>
        <taxon>Coriobacteriia</taxon>
        <taxon>Coriobacteriales</taxon>
        <taxon>Atopobiaceae</taxon>
        <taxon>Fannyhessea</taxon>
    </lineage>
</organism>
<dbReference type="eggNOG" id="COG3475">
    <property type="taxonomic scope" value="Bacteria"/>
</dbReference>
<dbReference type="Pfam" id="PF04991">
    <property type="entry name" value="LicD"/>
    <property type="match status" value="1"/>
</dbReference>
<name>F1T3W4_9ACTN</name>
<dbReference type="GO" id="GO:0009100">
    <property type="term" value="P:glycoprotein metabolic process"/>
    <property type="evidence" value="ECO:0007669"/>
    <property type="project" value="UniProtKB-ARBA"/>
</dbReference>
<keyword evidence="3" id="KW-1185">Reference proteome</keyword>
<dbReference type="Proteomes" id="UP000005947">
    <property type="component" value="Unassembled WGS sequence"/>
</dbReference>
<dbReference type="OrthoDB" id="3780655at2"/>
<feature type="domain" description="LicD/FKTN/FKRP nucleotidyltransferase" evidence="1">
    <location>
        <begin position="27"/>
        <end position="256"/>
    </location>
</feature>
<dbReference type="GeneID" id="93211111"/>
<reference evidence="2 3" key="1">
    <citation type="submission" date="2011-02" db="EMBL/GenBank/DDBJ databases">
        <authorList>
            <person name="Muzny D."/>
            <person name="Qin X."/>
            <person name="Buhay C."/>
            <person name="Dugan-Rocha S."/>
            <person name="Ding Y."/>
            <person name="Chen G."/>
            <person name="Hawes A."/>
            <person name="Holder M."/>
            <person name="Jhangiani S."/>
            <person name="Johnson A."/>
            <person name="Khan Z."/>
            <person name="Li Z."/>
            <person name="Liu W."/>
            <person name="Liu X."/>
            <person name="Perez L."/>
            <person name="Shen H."/>
            <person name="Wang Q."/>
            <person name="Watt J."/>
            <person name="Xi L."/>
            <person name="Xin Y."/>
            <person name="Zhou J."/>
            <person name="Deng J."/>
            <person name="Jiang H."/>
            <person name="Liu Y."/>
            <person name="Qu J."/>
            <person name="Song X.-Z."/>
            <person name="Zhang L."/>
            <person name="Villasana D."/>
            <person name="Johnson A."/>
            <person name="Liu J."/>
            <person name="Liyanage D."/>
            <person name="Lorensuhewa L."/>
            <person name="Robinson T."/>
            <person name="Song A."/>
            <person name="Song B.-B."/>
            <person name="Dinh H."/>
            <person name="Thornton R."/>
            <person name="Coyle M."/>
            <person name="Francisco L."/>
            <person name="Jackson L."/>
            <person name="Javaid M."/>
            <person name="Korchina V."/>
            <person name="Kovar C."/>
            <person name="Mata R."/>
            <person name="Mathew T."/>
            <person name="Ngo R."/>
            <person name="Nguyen L."/>
            <person name="Nguyen N."/>
            <person name="Okwuonu G."/>
            <person name="Ongeri F."/>
            <person name="Pham C."/>
            <person name="Simmons D."/>
            <person name="Wilczek-Boney K."/>
            <person name="Hale W."/>
            <person name="Jakkamsetti A."/>
            <person name="Pham P."/>
            <person name="Ruth R."/>
            <person name="San Lucas F."/>
            <person name="Warren J."/>
            <person name="Zhang J."/>
            <person name="Zhao Z."/>
            <person name="Zhou C."/>
            <person name="Zhu D."/>
            <person name="Lee S."/>
            <person name="Bess C."/>
            <person name="Blankenburg K."/>
            <person name="Forbes L."/>
            <person name="Fu Q."/>
            <person name="Gubbala S."/>
            <person name="Hirani K."/>
            <person name="Jayaseelan J.C."/>
            <person name="Lara F."/>
            <person name="Munidasa M."/>
            <person name="Palculict T."/>
            <person name="Patil S."/>
            <person name="Pu L.-L."/>
            <person name="Saada N."/>
            <person name="Tang L."/>
            <person name="Weissenberger G."/>
            <person name="Zhu Y."/>
            <person name="Hemphill L."/>
            <person name="Shang Y."/>
            <person name="Youmans B."/>
            <person name="Ayvaz T."/>
            <person name="Ross M."/>
            <person name="Santibanez J."/>
            <person name="Aqrawi P."/>
            <person name="Gross S."/>
            <person name="Joshi V."/>
            <person name="Fowler G."/>
            <person name="Nazareth L."/>
            <person name="Reid J."/>
            <person name="Worley K."/>
            <person name="Petrosino J."/>
            <person name="Highlander S."/>
            <person name="Gibbs R."/>
        </authorList>
    </citation>
    <scope>NUCLEOTIDE SEQUENCE [LARGE SCALE GENOMIC DNA]</scope>
    <source>
        <strain evidence="2 3">DSM 15829</strain>
    </source>
</reference>
<dbReference type="PANTHER" id="PTHR43404">
    <property type="entry name" value="LIPOPOLYSACCHARIDE CHOLINEPHOSPHOTRANSFERASE LICD"/>
    <property type="match status" value="1"/>
</dbReference>
<sequence length="282" mass="33199">MTEYDDETLHHVQQLELMILKDFINVCSEHNLTYFAYAGTGIGAVRHKGFIPWDDDIDLCIPSKDYHTLISVFEEKYSDRYEIMNADKDPKYPLSTTRIMIKGTQFCEEALKDLPLNLGIFLDIYPLETVSENDQEFRKQARRAWFWSHLRMLKLVPRPFILNNGWKSRIIKAVTYTAGTIISLLPISLKTCISQENKAKSLHSHEEPKRFAFMCDTNPYKSVWSYDEIFPLKQLDFEGMKVNFPANLHEHLTQFYDGDYMQLPPVEQRKNHYPARLDFGRW</sequence>
<evidence type="ECO:0000313" key="3">
    <source>
        <dbReference type="Proteomes" id="UP000005947"/>
    </source>
</evidence>
<evidence type="ECO:0000259" key="1">
    <source>
        <dbReference type="Pfam" id="PF04991"/>
    </source>
</evidence>
<dbReference type="InterPro" id="IPR052942">
    <property type="entry name" value="LPS_cholinephosphotransferase"/>
</dbReference>
<gene>
    <name evidence="2" type="ORF">HMPREF0091_10355</name>
</gene>
<dbReference type="InterPro" id="IPR007074">
    <property type="entry name" value="LicD/FKTN/FKRP_NTP_transf"/>
</dbReference>